<comment type="caution">
    <text evidence="11">The sequence shown here is derived from an EMBL/GenBank/DDBJ whole genome shotgun (WGS) entry which is preliminary data.</text>
</comment>
<dbReference type="FunFam" id="2.60.40.10:FF:000178">
    <property type="entry name" value="E3 ubiquitin-protein ligase TRIM9 isoform X1"/>
    <property type="match status" value="1"/>
</dbReference>
<dbReference type="CDD" id="cd19803">
    <property type="entry name" value="Bbox1_TRIM9-like_C-I"/>
    <property type="match status" value="1"/>
</dbReference>
<dbReference type="SMART" id="SM00060">
    <property type="entry name" value="FN3"/>
    <property type="match status" value="1"/>
</dbReference>
<dbReference type="InterPro" id="IPR001870">
    <property type="entry name" value="B30.2/SPRY"/>
</dbReference>
<dbReference type="InterPro" id="IPR013320">
    <property type="entry name" value="ConA-like_dom_sf"/>
</dbReference>
<evidence type="ECO:0000256" key="5">
    <source>
        <dbReference type="PROSITE-ProRule" id="PRU00024"/>
    </source>
</evidence>
<keyword evidence="1" id="KW-0479">Metal-binding</keyword>
<dbReference type="CDD" id="cd12889">
    <property type="entry name" value="SPRY_PRY_TRIM67_9"/>
    <property type="match status" value="1"/>
</dbReference>
<dbReference type="EMBL" id="JAIZAY010000003">
    <property type="protein sequence ID" value="KAJ8044740.1"/>
    <property type="molecule type" value="Genomic_DNA"/>
</dbReference>
<dbReference type="CDD" id="cd00063">
    <property type="entry name" value="FN3"/>
    <property type="match status" value="1"/>
</dbReference>
<evidence type="ECO:0000256" key="2">
    <source>
        <dbReference type="ARBA" id="ARBA00022771"/>
    </source>
</evidence>
<feature type="domain" description="B30.2/SPRY" evidence="8">
    <location>
        <begin position="543"/>
        <end position="726"/>
    </location>
</feature>
<dbReference type="GO" id="GO:0008270">
    <property type="term" value="F:zinc ion binding"/>
    <property type="evidence" value="ECO:0007669"/>
    <property type="project" value="UniProtKB-KW"/>
</dbReference>
<dbReference type="InterPro" id="IPR050617">
    <property type="entry name" value="E3_ligase_FN3/SPRY"/>
</dbReference>
<keyword evidence="12" id="KW-1185">Reference proteome</keyword>
<dbReference type="Pfam" id="PF00643">
    <property type="entry name" value="zf-B_box"/>
    <property type="match status" value="1"/>
</dbReference>
<dbReference type="InterPro" id="IPR036116">
    <property type="entry name" value="FN3_sf"/>
</dbReference>
<dbReference type="PROSITE" id="PS50119">
    <property type="entry name" value="ZF_BBOX"/>
    <property type="match status" value="2"/>
</dbReference>
<dbReference type="OrthoDB" id="295536at2759"/>
<dbReference type="PANTHER" id="PTHR24099:SF15">
    <property type="entry name" value="E3 UBIQUITIN-PROTEIN LIGASE TRIM9"/>
    <property type="match status" value="1"/>
</dbReference>
<dbReference type="PROSITE" id="PS51262">
    <property type="entry name" value="COS"/>
    <property type="match status" value="1"/>
</dbReference>
<evidence type="ECO:0000259" key="9">
    <source>
        <dbReference type="PROSITE" id="PS50853"/>
    </source>
</evidence>
<dbReference type="SUPFAM" id="SSF57845">
    <property type="entry name" value="B-box zinc-binding domain"/>
    <property type="match status" value="1"/>
</dbReference>
<protein>
    <submittedName>
        <fullName evidence="11">E3 ubiquitin-protein ligase TRIM9</fullName>
    </submittedName>
</protein>
<dbReference type="Pfam" id="PF00622">
    <property type="entry name" value="SPRY"/>
    <property type="match status" value="1"/>
</dbReference>
<evidence type="ECO:0000259" key="10">
    <source>
        <dbReference type="PROSITE" id="PS51262"/>
    </source>
</evidence>
<dbReference type="Pfam" id="PF00041">
    <property type="entry name" value="fn3"/>
    <property type="match status" value="1"/>
</dbReference>
<dbReference type="InterPro" id="IPR003649">
    <property type="entry name" value="Bbox_C"/>
</dbReference>
<dbReference type="SMART" id="SM00502">
    <property type="entry name" value="BBC"/>
    <property type="match status" value="1"/>
</dbReference>
<feature type="domain" description="Fibronectin type-III" evidence="9">
    <location>
        <begin position="468"/>
        <end position="561"/>
    </location>
</feature>
<dbReference type="Pfam" id="PF22586">
    <property type="entry name" value="ANCHR-like_BBOX"/>
    <property type="match status" value="1"/>
</dbReference>
<dbReference type="Gene3D" id="2.60.40.10">
    <property type="entry name" value="Immunoglobulins"/>
    <property type="match status" value="1"/>
</dbReference>
<evidence type="ECO:0000256" key="6">
    <source>
        <dbReference type="SAM" id="MobiDB-lite"/>
    </source>
</evidence>
<name>A0A9Q1CGY4_HOLLE</name>
<feature type="compositionally biased region" description="Low complexity" evidence="6">
    <location>
        <begin position="102"/>
        <end position="116"/>
    </location>
</feature>
<dbReference type="PROSITE" id="PS50188">
    <property type="entry name" value="B302_SPRY"/>
    <property type="match status" value="1"/>
</dbReference>
<feature type="domain" description="COS" evidence="10">
    <location>
        <begin position="390"/>
        <end position="449"/>
    </location>
</feature>
<dbReference type="InterPro" id="IPR013783">
    <property type="entry name" value="Ig-like_fold"/>
</dbReference>
<keyword evidence="2 5" id="KW-0863">Zinc-finger</keyword>
<dbReference type="InterPro" id="IPR013083">
    <property type="entry name" value="Znf_RING/FYVE/PHD"/>
</dbReference>
<dbReference type="Proteomes" id="UP001152320">
    <property type="component" value="Chromosome 3"/>
</dbReference>
<evidence type="ECO:0000313" key="12">
    <source>
        <dbReference type="Proteomes" id="UP001152320"/>
    </source>
</evidence>
<dbReference type="InterPro" id="IPR000315">
    <property type="entry name" value="Znf_B-box"/>
</dbReference>
<dbReference type="InterPro" id="IPR003961">
    <property type="entry name" value="FN3_dom"/>
</dbReference>
<evidence type="ECO:0000256" key="4">
    <source>
        <dbReference type="ARBA" id="ARBA00023054"/>
    </source>
</evidence>
<evidence type="ECO:0000259" key="7">
    <source>
        <dbReference type="PROSITE" id="PS50119"/>
    </source>
</evidence>
<dbReference type="PANTHER" id="PTHR24099">
    <property type="entry name" value="E3 UBIQUITIN-PROTEIN LIGASE TRIM36-RELATED"/>
    <property type="match status" value="1"/>
</dbReference>
<keyword evidence="4" id="KW-0175">Coiled coil</keyword>
<dbReference type="SUPFAM" id="SSF57850">
    <property type="entry name" value="RING/U-box"/>
    <property type="match status" value="1"/>
</dbReference>
<dbReference type="SUPFAM" id="SSF49265">
    <property type="entry name" value="Fibronectin type III"/>
    <property type="match status" value="1"/>
</dbReference>
<gene>
    <name evidence="11" type="ORF">HOLleu_07573</name>
</gene>
<dbReference type="CDD" id="cd16576">
    <property type="entry name" value="RING-HC_TRIM9-like_C-I"/>
    <property type="match status" value="1"/>
</dbReference>
<evidence type="ECO:0000256" key="3">
    <source>
        <dbReference type="ARBA" id="ARBA00022833"/>
    </source>
</evidence>
<keyword evidence="3" id="KW-0862">Zinc</keyword>
<evidence type="ECO:0000259" key="8">
    <source>
        <dbReference type="PROSITE" id="PS50188"/>
    </source>
</evidence>
<feature type="region of interest" description="Disordered" evidence="6">
    <location>
        <begin position="102"/>
        <end position="132"/>
    </location>
</feature>
<evidence type="ECO:0000313" key="11">
    <source>
        <dbReference type="EMBL" id="KAJ8044740.1"/>
    </source>
</evidence>
<dbReference type="SMART" id="SM00184">
    <property type="entry name" value="RING"/>
    <property type="match status" value="1"/>
</dbReference>
<proteinExistence type="predicted"/>
<feature type="domain" description="B box-type" evidence="7">
    <location>
        <begin position="240"/>
        <end position="282"/>
    </location>
</feature>
<organism evidence="11 12">
    <name type="scientific">Holothuria leucospilota</name>
    <name type="common">Black long sea cucumber</name>
    <name type="synonym">Mertensiothuria leucospilota</name>
    <dbReference type="NCBI Taxonomy" id="206669"/>
    <lineage>
        <taxon>Eukaryota</taxon>
        <taxon>Metazoa</taxon>
        <taxon>Echinodermata</taxon>
        <taxon>Eleutherozoa</taxon>
        <taxon>Echinozoa</taxon>
        <taxon>Holothuroidea</taxon>
        <taxon>Aspidochirotacea</taxon>
        <taxon>Aspidochirotida</taxon>
        <taxon>Holothuriidae</taxon>
        <taxon>Holothuria</taxon>
    </lineage>
</organism>
<sequence length="729" mass="80869">MQLKRFATRLRFTGPSECEKMEEELRCYACGGNFNTPVLLPCSHNVCLQCAHDLQAKSSAQGQFIFEQQLDLLDFSETDRLSAISDGDSGVGYSGYAPSAVSSASSGSTSSCSSGRGSTGGSGSVASGPGNYPPLQTDSVRLTCPKCHRTIFLDDRGVRSLPRNLALESIVARYAQIRNRMKCQLCEKDAKDAEVYCEQCDIFYCSACKESCHPSRGPLAQHTLTIPSKGKLATGSKAPPRVSTCSEHKDENLSMYCVMCKVPVCYLCQNEGKHMNHEMNALGAMAKIQKAELSQSLTALTDRARTAKNFLIELKNTIDKVEESSIDFEASLVAKFDELISIIQARKEQLIHQVQREKDFKTKMVRNHINQCSGKLKQTSTLLEFSIEVMKESDPASFLLVSNSLIDRARVTESSWEKEMILAPRVDHEFDLTLDSGPAVKAIQKLNFKEMKEFLQIHLVESSSEFQAPDPPIIIPSECSAENNSVTIAWQAHPSSWVEGYVLELDDGNNGAFREVYCGRETICTVDGLHFDTTYHARVKAYNHAGEGEYCDTICLQTAEVAWFQPDPRTAHSDIVFSNDNLTITCQSLDDRVVLGNVGFSKGVHYWEITIDRYDNHPDPAFGVARFDCSKDQMLGKDEKSWSMYIDSNRSWFIHNNAHADRTEGGIGVGSVIGVLLDLEKQMLSYYVNDRRQGPVAFTGLKGVFFPSISLNRNVQVTIHPGLDVPCGE</sequence>
<dbReference type="Gene3D" id="4.10.830.40">
    <property type="match status" value="1"/>
</dbReference>
<accession>A0A9Q1CGY4</accession>
<dbReference type="Gene3D" id="3.30.160.60">
    <property type="entry name" value="Classic Zinc Finger"/>
    <property type="match status" value="1"/>
</dbReference>
<reference evidence="11" key="1">
    <citation type="submission" date="2021-10" db="EMBL/GenBank/DDBJ databases">
        <title>Tropical sea cucumber genome reveals ecological adaptation and Cuvierian tubules defense mechanism.</title>
        <authorList>
            <person name="Chen T."/>
        </authorList>
    </citation>
    <scope>NUCLEOTIDE SEQUENCE</scope>
    <source>
        <strain evidence="11">Nanhai2018</strain>
        <tissue evidence="11">Muscle</tissue>
    </source>
</reference>
<dbReference type="AlphaFoldDB" id="A0A9Q1CGY4"/>
<dbReference type="SUPFAM" id="SSF49899">
    <property type="entry name" value="Concanavalin A-like lectins/glucanases"/>
    <property type="match status" value="1"/>
</dbReference>
<dbReference type="InterPro" id="IPR043136">
    <property type="entry name" value="B30.2/SPRY_sf"/>
</dbReference>
<feature type="domain" description="B box-type" evidence="7">
    <location>
        <begin position="178"/>
        <end position="227"/>
    </location>
</feature>
<dbReference type="SMART" id="SM00449">
    <property type="entry name" value="SPRY"/>
    <property type="match status" value="1"/>
</dbReference>
<dbReference type="Gene3D" id="2.60.120.920">
    <property type="match status" value="1"/>
</dbReference>
<evidence type="ECO:0000256" key="1">
    <source>
        <dbReference type="ARBA" id="ARBA00022723"/>
    </source>
</evidence>
<dbReference type="FunFam" id="2.60.120.920:FF:000009">
    <property type="entry name" value="E3 ubiquitin-protein ligase TRIM9 isoform X1"/>
    <property type="match status" value="1"/>
</dbReference>
<dbReference type="InterPro" id="IPR017903">
    <property type="entry name" value="COS_domain"/>
</dbReference>
<dbReference type="Gene3D" id="3.30.40.10">
    <property type="entry name" value="Zinc/RING finger domain, C3HC4 (zinc finger)"/>
    <property type="match status" value="1"/>
</dbReference>
<dbReference type="PROSITE" id="PS50853">
    <property type="entry name" value="FN3"/>
    <property type="match status" value="1"/>
</dbReference>
<dbReference type="Gene3D" id="1.20.5.170">
    <property type="match status" value="1"/>
</dbReference>
<dbReference type="InterPro" id="IPR003877">
    <property type="entry name" value="SPRY_dom"/>
</dbReference>
<dbReference type="SMART" id="SM00336">
    <property type="entry name" value="BBOX"/>
    <property type="match status" value="2"/>
</dbReference>
<dbReference type="InterPro" id="IPR001841">
    <property type="entry name" value="Znf_RING"/>
</dbReference>